<proteinExistence type="predicted"/>
<keyword evidence="2" id="KW-1185">Reference proteome</keyword>
<evidence type="ECO:0000313" key="2">
    <source>
        <dbReference type="Proteomes" id="UP000585721"/>
    </source>
</evidence>
<name>A0A841GLV4_9GAMM</name>
<evidence type="ECO:0000313" key="1">
    <source>
        <dbReference type="EMBL" id="MBB6054473.1"/>
    </source>
</evidence>
<dbReference type="AlphaFoldDB" id="A0A841GLV4"/>
<dbReference type="RefSeq" id="WP_188025271.1">
    <property type="nucleotide sequence ID" value="NZ_JACHGR010000001.1"/>
</dbReference>
<protein>
    <submittedName>
        <fullName evidence="1">Uncharacterized protein</fullName>
    </submittedName>
</protein>
<accession>A0A841GLV4</accession>
<dbReference type="EMBL" id="JACHGR010000001">
    <property type="protein sequence ID" value="MBB6054473.1"/>
    <property type="molecule type" value="Genomic_DNA"/>
</dbReference>
<comment type="caution">
    <text evidence="1">The sequence shown here is derived from an EMBL/GenBank/DDBJ whole genome shotgun (WGS) entry which is preliminary data.</text>
</comment>
<organism evidence="1 2">
    <name type="scientific">Tolumonas osonensis</name>
    <dbReference type="NCBI Taxonomy" id="675874"/>
    <lineage>
        <taxon>Bacteria</taxon>
        <taxon>Pseudomonadati</taxon>
        <taxon>Pseudomonadota</taxon>
        <taxon>Gammaproteobacteria</taxon>
        <taxon>Aeromonadales</taxon>
        <taxon>Aeromonadaceae</taxon>
        <taxon>Tolumonas</taxon>
    </lineage>
</organism>
<gene>
    <name evidence="1" type="ORF">HNR75_000338</name>
</gene>
<dbReference type="Proteomes" id="UP000585721">
    <property type="component" value="Unassembled WGS sequence"/>
</dbReference>
<reference evidence="1 2" key="1">
    <citation type="submission" date="2020-08" db="EMBL/GenBank/DDBJ databases">
        <title>Genomic Encyclopedia of Type Strains, Phase IV (KMG-IV): sequencing the most valuable type-strain genomes for metagenomic binning, comparative biology and taxonomic classification.</title>
        <authorList>
            <person name="Goeker M."/>
        </authorList>
    </citation>
    <scope>NUCLEOTIDE SEQUENCE [LARGE SCALE GENOMIC DNA]</scope>
    <source>
        <strain evidence="1 2">DSM 22975</strain>
    </source>
</reference>
<sequence length="231" mass="25995">MYQELTDRLTSGIARCVTEEEVRFLWLSELKSTLGVQFQAERERNDAYYNGVVIEFKNAGLFGGKTSSPAFKEAVYDRLDKYIKRRSENEGEDPADYIGIATDGCHVAFAFMQDDQIVHRHLMPICESSVSLVAQALKDAKRRAVTPENLIEDFGHMSPTGAGMMQALADSLMSQLATKGPNKIKMLFEEWRHLYGQVADLSVNQVDDILRSIGFNLTCKQATASFQPHYL</sequence>